<gene>
    <name evidence="2" type="ORF">A2W52_01520</name>
</gene>
<dbReference type="EMBL" id="MHRJ01000035">
    <property type="protein sequence ID" value="OHA21939.1"/>
    <property type="molecule type" value="Genomic_DNA"/>
</dbReference>
<accession>A0A1G2MFK1</accession>
<comment type="caution">
    <text evidence="2">The sequence shown here is derived from an EMBL/GenBank/DDBJ whole genome shotgun (WGS) entry which is preliminary data.</text>
</comment>
<evidence type="ECO:0000313" key="3">
    <source>
        <dbReference type="Proteomes" id="UP000176493"/>
    </source>
</evidence>
<dbReference type="GO" id="GO:0032784">
    <property type="term" value="P:regulation of DNA-templated transcription elongation"/>
    <property type="evidence" value="ECO:0007669"/>
    <property type="project" value="InterPro"/>
</dbReference>
<feature type="domain" description="Transcription elongation factor GreA/GreB C-terminal" evidence="1">
    <location>
        <begin position="17"/>
        <end position="86"/>
    </location>
</feature>
<evidence type="ECO:0000259" key="1">
    <source>
        <dbReference type="Pfam" id="PF01272"/>
    </source>
</evidence>
<evidence type="ECO:0000313" key="2">
    <source>
        <dbReference type="EMBL" id="OHA21939.1"/>
    </source>
</evidence>
<sequence>MPTRAVATVKTATSRSITVGSGAQVRFGNGTIRTFTITNLPQSVAPDKGVISDQSPLGAALLGKTAGEVVIYAVGTEKFSVEVVAVLPVR</sequence>
<dbReference type="Pfam" id="PF01272">
    <property type="entry name" value="GreA_GreB"/>
    <property type="match status" value="1"/>
</dbReference>
<dbReference type="Proteomes" id="UP000176493">
    <property type="component" value="Unassembled WGS sequence"/>
</dbReference>
<reference evidence="2 3" key="1">
    <citation type="journal article" date="2016" name="Nat. Commun.">
        <title>Thousands of microbial genomes shed light on interconnected biogeochemical processes in an aquifer system.</title>
        <authorList>
            <person name="Anantharaman K."/>
            <person name="Brown C.T."/>
            <person name="Hug L.A."/>
            <person name="Sharon I."/>
            <person name="Castelle C.J."/>
            <person name="Probst A.J."/>
            <person name="Thomas B.C."/>
            <person name="Singh A."/>
            <person name="Wilkins M.J."/>
            <person name="Karaoz U."/>
            <person name="Brodie E.L."/>
            <person name="Williams K.H."/>
            <person name="Hubbard S.S."/>
            <person name="Banfield J.F."/>
        </authorList>
    </citation>
    <scope>NUCLEOTIDE SEQUENCE [LARGE SCALE GENOMIC DNA]</scope>
</reference>
<organism evidence="2 3">
    <name type="scientific">Candidatus Taylorbacteria bacterium RIFCSPHIGHO2_02_49_25</name>
    <dbReference type="NCBI Taxonomy" id="1802305"/>
    <lineage>
        <taxon>Bacteria</taxon>
        <taxon>Candidatus Tayloriibacteriota</taxon>
    </lineage>
</organism>
<dbReference type="Gene3D" id="3.10.50.30">
    <property type="entry name" value="Transcription elongation factor, GreA/GreB, C-terminal domain"/>
    <property type="match status" value="1"/>
</dbReference>
<dbReference type="SUPFAM" id="SSF54534">
    <property type="entry name" value="FKBP-like"/>
    <property type="match status" value="1"/>
</dbReference>
<proteinExistence type="predicted"/>
<dbReference type="PROSITE" id="PS00830">
    <property type="entry name" value="GREAB_2"/>
    <property type="match status" value="1"/>
</dbReference>
<name>A0A1G2MFK1_9BACT</name>
<dbReference type="InterPro" id="IPR001437">
    <property type="entry name" value="Tscrpt_elong_fac_GreA/B_C"/>
</dbReference>
<dbReference type="GO" id="GO:0003677">
    <property type="term" value="F:DNA binding"/>
    <property type="evidence" value="ECO:0007669"/>
    <property type="project" value="InterPro"/>
</dbReference>
<dbReference type="AlphaFoldDB" id="A0A1G2MFK1"/>
<dbReference type="InterPro" id="IPR036953">
    <property type="entry name" value="GreA/GreB_C_sf"/>
</dbReference>
<protein>
    <recommendedName>
        <fullName evidence="1">Transcription elongation factor GreA/GreB C-terminal domain-containing protein</fullName>
    </recommendedName>
</protein>
<dbReference type="InterPro" id="IPR018151">
    <property type="entry name" value="TF_GreA/GreB_CS"/>
</dbReference>